<reference evidence="5 6" key="1">
    <citation type="submission" date="2019-03" db="EMBL/GenBank/DDBJ databases">
        <title>Complete genome sequence of Spiroplasma gladiatoris TG-1 (DSM 22552).</title>
        <authorList>
            <person name="Lin Y.-C."/>
            <person name="Chou L."/>
            <person name="Kuo C.-H."/>
        </authorList>
    </citation>
    <scope>NUCLEOTIDE SEQUENCE [LARGE SCALE GENOMIC DNA]</scope>
    <source>
        <strain evidence="5 6">TG-1</strain>
    </source>
</reference>
<dbReference type="AlphaFoldDB" id="A0A4P7AGI7"/>
<dbReference type="SMART" id="SM00967">
    <property type="entry name" value="SpoU_sub_bind"/>
    <property type="match status" value="1"/>
</dbReference>
<dbReference type="GO" id="GO:0032259">
    <property type="term" value="P:methylation"/>
    <property type="evidence" value="ECO:0007669"/>
    <property type="project" value="UniProtKB-KW"/>
</dbReference>
<dbReference type="PANTHER" id="PTHR46429:SF1">
    <property type="entry name" value="23S RRNA (GUANOSINE-2'-O-)-METHYLTRANSFERASE RLMB"/>
    <property type="match status" value="1"/>
</dbReference>
<dbReference type="GO" id="GO:0003723">
    <property type="term" value="F:RNA binding"/>
    <property type="evidence" value="ECO:0007669"/>
    <property type="project" value="InterPro"/>
</dbReference>
<keyword evidence="3 5" id="KW-0808">Transferase</keyword>
<evidence type="ECO:0000259" key="4">
    <source>
        <dbReference type="SMART" id="SM00967"/>
    </source>
</evidence>
<comment type="similarity">
    <text evidence="1">Belongs to the class IV-like SAM-binding methyltransferase superfamily. RNA methyltransferase TrmH family.</text>
</comment>
<feature type="domain" description="RNA 2-O ribose methyltransferase substrate binding" evidence="4">
    <location>
        <begin position="4"/>
        <end position="79"/>
    </location>
</feature>
<proteinExistence type="inferred from homology"/>
<dbReference type="GO" id="GO:0008173">
    <property type="term" value="F:RNA methyltransferase activity"/>
    <property type="evidence" value="ECO:0007669"/>
    <property type="project" value="InterPro"/>
</dbReference>
<dbReference type="NCBIfam" id="TIGR00186">
    <property type="entry name" value="rRNA_methyl_3"/>
    <property type="match status" value="1"/>
</dbReference>
<evidence type="ECO:0000256" key="3">
    <source>
        <dbReference type="ARBA" id="ARBA00022679"/>
    </source>
</evidence>
<evidence type="ECO:0000313" key="6">
    <source>
        <dbReference type="Proteomes" id="UP000294309"/>
    </source>
</evidence>
<accession>A0A4P7AGI7</accession>
<dbReference type="SUPFAM" id="SSF75217">
    <property type="entry name" value="alpha/beta knot"/>
    <property type="match status" value="1"/>
</dbReference>
<dbReference type="KEGG" id="sgq:SGLAD_v1c00310"/>
<name>A0A4P7AGI7_9MOLU</name>
<dbReference type="InterPro" id="IPR029028">
    <property type="entry name" value="Alpha/beta_knot_MTases"/>
</dbReference>
<keyword evidence="6" id="KW-1185">Reference proteome</keyword>
<dbReference type="InterPro" id="IPR001537">
    <property type="entry name" value="SpoU_MeTrfase"/>
</dbReference>
<evidence type="ECO:0000256" key="2">
    <source>
        <dbReference type="ARBA" id="ARBA00022603"/>
    </source>
</evidence>
<dbReference type="Gene3D" id="3.30.1330.30">
    <property type="match status" value="1"/>
</dbReference>
<dbReference type="PANTHER" id="PTHR46429">
    <property type="entry name" value="23S RRNA (GUANOSINE-2'-O-)-METHYLTRANSFERASE RLMB"/>
    <property type="match status" value="1"/>
</dbReference>
<evidence type="ECO:0000313" key="5">
    <source>
        <dbReference type="EMBL" id="QBQ07232.1"/>
    </source>
</evidence>
<dbReference type="InterPro" id="IPR029026">
    <property type="entry name" value="tRNA_m1G_MTases_N"/>
</dbReference>
<dbReference type="Pfam" id="PF08032">
    <property type="entry name" value="SpoU_sub_bind"/>
    <property type="match status" value="1"/>
</dbReference>
<dbReference type="InterPro" id="IPR029064">
    <property type="entry name" value="Ribosomal_eL30-like_sf"/>
</dbReference>
<dbReference type="GO" id="GO:0006396">
    <property type="term" value="P:RNA processing"/>
    <property type="evidence" value="ECO:0007669"/>
    <property type="project" value="InterPro"/>
</dbReference>
<dbReference type="RefSeq" id="WP_166739141.1">
    <property type="nucleotide sequence ID" value="NZ_CP038013.1"/>
</dbReference>
<keyword evidence="2 5" id="KW-0489">Methyltransferase</keyword>
<sequence length="239" mass="26738">MPNIVFGKKNIFSIIKNSPSLVEKIYVVKGFSFDNEIYNLIKTNNLKWESIEIKEFQTILNQNVNHQNIIAYVKDFQYSQLQDLISNEKKQTILVLDRIQDPNNFGAIIRSSVLFGANGIVILDRNQTEVTPAVIKTSAGTAFEMPIAKVTNLANALNVLKQKGFWVYASYLSDDSVDLSNIVFEDKKVILIGSEGEGLTNKLVSHSDFKFKIKTSNIIDSLNASVATGIILFKANVDQ</sequence>
<gene>
    <name evidence="5" type="primary">rlmB</name>
    <name evidence="5" type="ORF">SGLAD_v1c00310</name>
</gene>
<evidence type="ECO:0000256" key="1">
    <source>
        <dbReference type="ARBA" id="ARBA00007228"/>
    </source>
</evidence>
<dbReference type="InterPro" id="IPR013123">
    <property type="entry name" value="SpoU_subst-bd"/>
</dbReference>
<dbReference type="Pfam" id="PF00588">
    <property type="entry name" value="SpoU_methylase"/>
    <property type="match status" value="1"/>
</dbReference>
<protein>
    <submittedName>
        <fullName evidence="5">23S rRNA (Guanosine2251-2'-O)-methyltransferase</fullName>
    </submittedName>
</protein>
<dbReference type="CDD" id="cd18103">
    <property type="entry name" value="SpoU-like_RlmB"/>
    <property type="match status" value="1"/>
</dbReference>
<dbReference type="SUPFAM" id="SSF55315">
    <property type="entry name" value="L30e-like"/>
    <property type="match status" value="1"/>
</dbReference>
<dbReference type="EMBL" id="CP038013">
    <property type="protein sequence ID" value="QBQ07232.1"/>
    <property type="molecule type" value="Genomic_DNA"/>
</dbReference>
<dbReference type="GO" id="GO:0005829">
    <property type="term" value="C:cytosol"/>
    <property type="evidence" value="ECO:0007669"/>
    <property type="project" value="TreeGrafter"/>
</dbReference>
<organism evidence="5 6">
    <name type="scientific">Spiroplasma gladiatoris</name>
    <dbReference type="NCBI Taxonomy" id="2143"/>
    <lineage>
        <taxon>Bacteria</taxon>
        <taxon>Bacillati</taxon>
        <taxon>Mycoplasmatota</taxon>
        <taxon>Mollicutes</taxon>
        <taxon>Entomoplasmatales</taxon>
        <taxon>Spiroplasmataceae</taxon>
        <taxon>Spiroplasma</taxon>
    </lineage>
</organism>
<dbReference type="Proteomes" id="UP000294309">
    <property type="component" value="Chromosome"/>
</dbReference>
<dbReference type="InterPro" id="IPR004441">
    <property type="entry name" value="rRNA_MeTrfase_TrmH"/>
</dbReference>
<dbReference type="Gene3D" id="3.40.1280.10">
    <property type="match status" value="1"/>
</dbReference>